<keyword evidence="4" id="KW-1185">Reference proteome</keyword>
<reference evidence="3" key="2">
    <citation type="submission" date="2023-05" db="EMBL/GenBank/DDBJ databases">
        <authorList>
            <consortium name="Lawrence Berkeley National Laboratory"/>
            <person name="Steindorff A."/>
            <person name="Hensen N."/>
            <person name="Bonometti L."/>
            <person name="Westerberg I."/>
            <person name="Brannstrom I.O."/>
            <person name="Guillou S."/>
            <person name="Cros-Aarteil S."/>
            <person name="Calhoun S."/>
            <person name="Haridas S."/>
            <person name="Kuo A."/>
            <person name="Mondo S."/>
            <person name="Pangilinan J."/>
            <person name="Riley R."/>
            <person name="Labutti K."/>
            <person name="Andreopoulos B."/>
            <person name="Lipzen A."/>
            <person name="Chen C."/>
            <person name="Yanf M."/>
            <person name="Daum C."/>
            <person name="Ng V."/>
            <person name="Clum A."/>
            <person name="Ohm R."/>
            <person name="Martin F."/>
            <person name="Silar P."/>
            <person name="Natvig D."/>
            <person name="Lalanne C."/>
            <person name="Gautier V."/>
            <person name="Ament-Velasquez S.L."/>
            <person name="Kruys A."/>
            <person name="Hutchinson M.I."/>
            <person name="Powell A.J."/>
            <person name="Barry K."/>
            <person name="Miller A.N."/>
            <person name="Grigoriev I.V."/>
            <person name="Debuchy R."/>
            <person name="Gladieux P."/>
            <person name="Thoren M.H."/>
            <person name="Johannesson H."/>
        </authorList>
    </citation>
    <scope>NUCLEOTIDE SEQUENCE</scope>
    <source>
        <strain evidence="3">PSN243</strain>
    </source>
</reference>
<evidence type="ECO:0000259" key="2">
    <source>
        <dbReference type="Pfam" id="PF08881"/>
    </source>
</evidence>
<comment type="caution">
    <text evidence="3">The sequence shown here is derived from an EMBL/GenBank/DDBJ whole genome shotgun (WGS) entry which is preliminary data.</text>
</comment>
<accession>A0AAV9GFD6</accession>
<reference evidence="3" key="1">
    <citation type="journal article" date="2023" name="Mol. Phylogenet. Evol.">
        <title>Genome-scale phylogeny and comparative genomics of the fungal order Sordariales.</title>
        <authorList>
            <person name="Hensen N."/>
            <person name="Bonometti L."/>
            <person name="Westerberg I."/>
            <person name="Brannstrom I.O."/>
            <person name="Guillou S."/>
            <person name="Cros-Aarteil S."/>
            <person name="Calhoun S."/>
            <person name="Haridas S."/>
            <person name="Kuo A."/>
            <person name="Mondo S."/>
            <person name="Pangilinan J."/>
            <person name="Riley R."/>
            <person name="LaButti K."/>
            <person name="Andreopoulos B."/>
            <person name="Lipzen A."/>
            <person name="Chen C."/>
            <person name="Yan M."/>
            <person name="Daum C."/>
            <person name="Ng V."/>
            <person name="Clum A."/>
            <person name="Steindorff A."/>
            <person name="Ohm R.A."/>
            <person name="Martin F."/>
            <person name="Silar P."/>
            <person name="Natvig D.O."/>
            <person name="Lalanne C."/>
            <person name="Gautier V."/>
            <person name="Ament-Velasquez S.L."/>
            <person name="Kruys A."/>
            <person name="Hutchinson M.I."/>
            <person name="Powell A.J."/>
            <person name="Barry K."/>
            <person name="Miller A.N."/>
            <person name="Grigoriev I.V."/>
            <person name="Debuchy R."/>
            <person name="Gladieux P."/>
            <person name="Hiltunen Thoren M."/>
            <person name="Johannesson H."/>
        </authorList>
    </citation>
    <scope>NUCLEOTIDE SEQUENCE</scope>
    <source>
        <strain evidence="3">PSN243</strain>
    </source>
</reference>
<feature type="signal peptide" evidence="1">
    <location>
        <begin position="1"/>
        <end position="20"/>
    </location>
</feature>
<dbReference type="AlphaFoldDB" id="A0AAV9GFD6"/>
<organism evidence="3 4">
    <name type="scientific">Podospora aff. communis PSN243</name>
    <dbReference type="NCBI Taxonomy" id="3040156"/>
    <lineage>
        <taxon>Eukaryota</taxon>
        <taxon>Fungi</taxon>
        <taxon>Dikarya</taxon>
        <taxon>Ascomycota</taxon>
        <taxon>Pezizomycotina</taxon>
        <taxon>Sordariomycetes</taxon>
        <taxon>Sordariomycetidae</taxon>
        <taxon>Sordariales</taxon>
        <taxon>Podosporaceae</taxon>
        <taxon>Podospora</taxon>
    </lineage>
</organism>
<keyword evidence="1" id="KW-0732">Signal</keyword>
<dbReference type="Proteomes" id="UP001321760">
    <property type="component" value="Unassembled WGS sequence"/>
</dbReference>
<gene>
    <name evidence="3" type="ORF">QBC34DRAFT_145964</name>
</gene>
<evidence type="ECO:0000313" key="4">
    <source>
        <dbReference type="Proteomes" id="UP001321760"/>
    </source>
</evidence>
<sequence>MKFTVTSFLTAALCVAGAVAEGEFLNTCDVKSVKVVGKTLTAKCRNILNLEKCNKLDLNKCLKNLFGTLAVDPIGAGPSFTDRNQCVNCSNEKPAGVANWSNSILRCKCNPGTGVPEAQWPTSHFDLDTLVSNNNGILECYTTKAVESTGC</sequence>
<feature type="chain" id="PRO_5043373092" description="Cyanovirin-N domain-containing protein" evidence="1">
    <location>
        <begin position="21"/>
        <end position="151"/>
    </location>
</feature>
<proteinExistence type="predicted"/>
<name>A0AAV9GFD6_9PEZI</name>
<dbReference type="Pfam" id="PF08881">
    <property type="entry name" value="CVNH"/>
    <property type="match status" value="1"/>
</dbReference>
<dbReference type="EMBL" id="MU865954">
    <property type="protein sequence ID" value="KAK4446834.1"/>
    <property type="molecule type" value="Genomic_DNA"/>
</dbReference>
<evidence type="ECO:0000256" key="1">
    <source>
        <dbReference type="SAM" id="SignalP"/>
    </source>
</evidence>
<protein>
    <recommendedName>
        <fullName evidence="2">Cyanovirin-N domain-containing protein</fullName>
    </recommendedName>
</protein>
<dbReference type="InterPro" id="IPR011058">
    <property type="entry name" value="Cyanovirin-N"/>
</dbReference>
<evidence type="ECO:0000313" key="3">
    <source>
        <dbReference type="EMBL" id="KAK4446834.1"/>
    </source>
</evidence>
<dbReference type="InterPro" id="IPR036673">
    <property type="entry name" value="Cyanovirin-N_sf"/>
</dbReference>
<feature type="domain" description="Cyanovirin-N" evidence="2">
    <location>
        <begin position="24"/>
        <end position="139"/>
    </location>
</feature>
<dbReference type="Gene3D" id="2.30.60.10">
    <property type="entry name" value="Cyanovirin-N"/>
    <property type="match status" value="1"/>
</dbReference>
<dbReference type="SUPFAM" id="SSF51322">
    <property type="entry name" value="Cyanovirin-N"/>
    <property type="match status" value="1"/>
</dbReference>